<evidence type="ECO:0000256" key="7">
    <source>
        <dbReference type="HAMAP-Rule" id="MF_00657"/>
    </source>
</evidence>
<dbReference type="InterPro" id="IPR023550">
    <property type="entry name" value="PKHD_hydroxylase"/>
</dbReference>
<keyword evidence="6 7" id="KW-0408">Iron</keyword>
<dbReference type="PANTHER" id="PTHR41536">
    <property type="entry name" value="PKHD-TYPE HYDROXYLASE YBIX"/>
    <property type="match status" value="1"/>
</dbReference>
<evidence type="ECO:0000256" key="4">
    <source>
        <dbReference type="ARBA" id="ARBA00022964"/>
    </source>
</evidence>
<organism evidence="9">
    <name type="scientific">Cupriavidus taiwanensis</name>
    <dbReference type="NCBI Taxonomy" id="164546"/>
    <lineage>
        <taxon>Bacteria</taxon>
        <taxon>Pseudomonadati</taxon>
        <taxon>Pseudomonadota</taxon>
        <taxon>Betaproteobacteria</taxon>
        <taxon>Burkholderiales</taxon>
        <taxon>Burkholderiaceae</taxon>
        <taxon>Cupriavidus</taxon>
    </lineage>
</organism>
<dbReference type="NCBIfam" id="NF003975">
    <property type="entry name" value="PRK05467.1-4"/>
    <property type="match status" value="1"/>
</dbReference>
<keyword evidence="5 7" id="KW-0560">Oxidoreductase</keyword>
<evidence type="ECO:0000256" key="1">
    <source>
        <dbReference type="ARBA" id="ARBA00001961"/>
    </source>
</evidence>
<evidence type="ECO:0000259" key="8">
    <source>
        <dbReference type="PROSITE" id="PS51471"/>
    </source>
</evidence>
<dbReference type="NCBIfam" id="NF003973">
    <property type="entry name" value="PRK05467.1-2"/>
    <property type="match status" value="1"/>
</dbReference>
<comment type="cofactor">
    <cofactor evidence="1 7">
        <name>L-ascorbate</name>
        <dbReference type="ChEBI" id="CHEBI:38290"/>
    </cofactor>
</comment>
<dbReference type="Pfam" id="PF18331">
    <property type="entry name" value="PKHD_C"/>
    <property type="match status" value="1"/>
</dbReference>
<dbReference type="Gene3D" id="2.60.120.620">
    <property type="entry name" value="q2cbj1_9rhob like domain"/>
    <property type="match status" value="1"/>
</dbReference>
<reference evidence="9" key="1">
    <citation type="submission" date="2018-01" db="EMBL/GenBank/DDBJ databases">
        <authorList>
            <person name="Clerissi C."/>
        </authorList>
    </citation>
    <scope>NUCLEOTIDE SEQUENCE</scope>
    <source>
        <strain evidence="9">Cupriavidus sp. LMG 19464</strain>
    </source>
</reference>
<dbReference type="GO" id="GO:0005506">
    <property type="term" value="F:iron ion binding"/>
    <property type="evidence" value="ECO:0007669"/>
    <property type="project" value="UniProtKB-UniRule"/>
</dbReference>
<dbReference type="InterPro" id="IPR005123">
    <property type="entry name" value="Oxoglu/Fe-dep_dioxygenase_dom"/>
</dbReference>
<feature type="binding site" evidence="7">
    <location>
        <position position="119"/>
    </location>
    <ligand>
        <name>Fe cation</name>
        <dbReference type="ChEBI" id="CHEBI:24875"/>
    </ligand>
</feature>
<dbReference type="Gene3D" id="4.10.860.20">
    <property type="entry name" value="Rabenosyn, Rab binding domain"/>
    <property type="match status" value="1"/>
</dbReference>
<gene>
    <name evidence="9" type="primary">ybiX</name>
    <name evidence="9" type="ORF">CBM2587_A70026</name>
</gene>
<feature type="binding site" evidence="7">
    <location>
        <position position="182"/>
    </location>
    <ligand>
        <name>Fe cation</name>
        <dbReference type="ChEBI" id="CHEBI:24875"/>
    </ligand>
</feature>
<evidence type="ECO:0000256" key="2">
    <source>
        <dbReference type="ARBA" id="ARBA00022723"/>
    </source>
</evidence>
<evidence type="ECO:0000256" key="5">
    <source>
        <dbReference type="ARBA" id="ARBA00023002"/>
    </source>
</evidence>
<dbReference type="AlphaFoldDB" id="A0A375BW52"/>
<dbReference type="PANTHER" id="PTHR41536:SF1">
    <property type="entry name" value="PKHD-TYPE HYDROXYLASE YBIX"/>
    <property type="match status" value="1"/>
</dbReference>
<dbReference type="Proteomes" id="UP000256780">
    <property type="component" value="Chromosome CBM2587_a"/>
</dbReference>
<evidence type="ECO:0000256" key="6">
    <source>
        <dbReference type="ARBA" id="ARBA00023004"/>
    </source>
</evidence>
<feature type="binding site" evidence="7">
    <location>
        <position position="121"/>
    </location>
    <ligand>
        <name>Fe cation</name>
        <dbReference type="ChEBI" id="CHEBI:24875"/>
    </ligand>
</feature>
<dbReference type="NCBIfam" id="NF003974">
    <property type="entry name" value="PRK05467.1-3"/>
    <property type="match status" value="1"/>
</dbReference>
<dbReference type="GO" id="GO:0031418">
    <property type="term" value="F:L-ascorbic acid binding"/>
    <property type="evidence" value="ECO:0007669"/>
    <property type="project" value="UniProtKB-KW"/>
</dbReference>
<dbReference type="GO" id="GO:0016706">
    <property type="term" value="F:2-oxoglutarate-dependent dioxygenase activity"/>
    <property type="evidence" value="ECO:0007669"/>
    <property type="project" value="UniProtKB-UniRule"/>
</dbReference>
<evidence type="ECO:0000313" key="9">
    <source>
        <dbReference type="EMBL" id="SOY55751.1"/>
    </source>
</evidence>
<dbReference type="GO" id="GO:0006974">
    <property type="term" value="P:DNA damage response"/>
    <property type="evidence" value="ECO:0007669"/>
    <property type="project" value="TreeGrafter"/>
</dbReference>
<dbReference type="Pfam" id="PF13640">
    <property type="entry name" value="2OG-FeII_Oxy_3"/>
    <property type="match status" value="1"/>
</dbReference>
<protein>
    <recommendedName>
        <fullName evidence="8">Fe2OG dioxygenase domain-containing protein</fullName>
    </recommendedName>
</protein>
<dbReference type="SMART" id="SM00702">
    <property type="entry name" value="P4Hc"/>
    <property type="match status" value="1"/>
</dbReference>
<feature type="binding site" evidence="7">
    <location>
        <position position="192"/>
    </location>
    <ligand>
        <name>2-oxoglutarate</name>
        <dbReference type="ChEBI" id="CHEBI:16810"/>
    </ligand>
</feature>
<dbReference type="PROSITE" id="PS51471">
    <property type="entry name" value="FE2OG_OXY"/>
    <property type="match status" value="1"/>
</dbReference>
<evidence type="ECO:0000256" key="3">
    <source>
        <dbReference type="ARBA" id="ARBA00022896"/>
    </source>
</evidence>
<keyword evidence="2 7" id="KW-0479">Metal-binding</keyword>
<sequence>MFWACAGFPYNERLPIYPDVEAIMMLQIPDVLTKDQVAQVREIIDAAPWADGNETSGYQSALAKRNLQLPEGSPAARQVGDLIQDALGNHALFFSAALPLKVYPPLFNRYEGGHTFGNHVDNAIRYLRGTSFRIRSDLSATLFLTEPEDYDGGELVVEDTYGQQRVKLPAGHMVLYPATSIHHVTPVTRGARVSSFFWIQSMVRDDGQRAMLFELDGRIRQVAQELGQAHESVIGLTGVYHNLLRRWADA</sequence>
<dbReference type="InterPro" id="IPR044862">
    <property type="entry name" value="Pro_4_hyd_alph_FE2OG_OXY"/>
</dbReference>
<keyword evidence="4 7" id="KW-0223">Dioxygenase</keyword>
<dbReference type="EMBL" id="OFSQ01000026">
    <property type="protein sequence ID" value="SOY55751.1"/>
    <property type="molecule type" value="Genomic_DNA"/>
</dbReference>
<proteinExistence type="inferred from homology"/>
<dbReference type="HAMAP" id="MF_00657">
    <property type="entry name" value="Hydroxyl_YbiX"/>
    <property type="match status" value="1"/>
</dbReference>
<feature type="domain" description="Fe2OG dioxygenase" evidence="8">
    <location>
        <begin position="101"/>
        <end position="201"/>
    </location>
</feature>
<keyword evidence="3 7" id="KW-0847">Vitamin C</keyword>
<accession>A0A375BW52</accession>
<name>A0A375BW52_9BURK</name>
<dbReference type="GO" id="GO:0006879">
    <property type="term" value="P:intracellular iron ion homeostasis"/>
    <property type="evidence" value="ECO:0007669"/>
    <property type="project" value="TreeGrafter"/>
</dbReference>
<dbReference type="InterPro" id="IPR006620">
    <property type="entry name" value="Pro_4_hyd_alph"/>
</dbReference>
<dbReference type="InterPro" id="IPR041097">
    <property type="entry name" value="PKHD_C"/>
</dbReference>
<comment type="caution">
    <text evidence="9">The sequence shown here is derived from an EMBL/GenBank/DDBJ whole genome shotgun (WGS) entry which is preliminary data.</text>
</comment>
<comment type="cofactor">
    <cofactor evidence="7">
        <name>Fe(2+)</name>
        <dbReference type="ChEBI" id="CHEBI:29033"/>
    </cofactor>
    <text evidence="7">Binds 1 Fe(2+) ion per subunit.</text>
</comment>